<evidence type="ECO:0000256" key="2">
    <source>
        <dbReference type="SAM" id="MobiDB-lite"/>
    </source>
</evidence>
<dbReference type="GO" id="GO:0070034">
    <property type="term" value="F:telomerase RNA binding"/>
    <property type="evidence" value="ECO:0007669"/>
    <property type="project" value="TreeGrafter"/>
</dbReference>
<feature type="region of interest" description="Disordered" evidence="2">
    <location>
        <begin position="1"/>
        <end position="27"/>
    </location>
</feature>
<protein>
    <recommendedName>
        <fullName evidence="3">PIN domain-containing protein</fullName>
    </recommendedName>
</protein>
<evidence type="ECO:0000313" key="4">
    <source>
        <dbReference type="EMBL" id="SGZ39720.1"/>
    </source>
</evidence>
<dbReference type="PANTHER" id="PTHR15696:SF0">
    <property type="entry name" value="TELOMERASE-BINDING PROTEIN EST1A"/>
    <property type="match status" value="1"/>
</dbReference>
<evidence type="ECO:0000259" key="3">
    <source>
        <dbReference type="SMART" id="SM00670"/>
    </source>
</evidence>
<sequence length="964" mass="112603">MNSDQDIQSDVNMDESSQNLPASNAGANNKQNQLVTKLQSIYRLIMKQESILQVRCSNLTEQPTSSVDIEALWGIYKVNTYLVENYIDFLTTALSEGQTAQDLSIGKEIVEMYRIERRLWVYGCITFLDVLKNFMNNNLDPTIWSQFIINVFINLSEMLVELPESYKHPWYERLGDLSRMAIALYPRGFIDWKLSSEYWYKKAFDYNIGHGKLYYHISTVEQNTLQAYVHLGKSVFCKDMFIPSQHYMQLVIDNIYQRAYSEFQLAESNVPLLDHYYRQYVEYKNGYNLLHFPDGTNMNPEQLERGLMTHFFTNHHYQHYVFISHIVEYLKHVEVISMPTFNTNKDLQQIVLNYFEKNFGEWKKTTSSLFPKENSNFFNEKFIFLQDSEKIKFYFSTAALFAQSHILQIVGFGNPINPFAKLFGLSEMLHLKKSKKENRKQLQESTASINPVEADDLNISFEEASKHIPEITNKCSNIVLKKYLSGPLLPALPHLLVYGYFFMAVDKKLKKTEDEVHEYNEEKIVIKKLSEDDLTWWNKHVIDLFPWEEIVDFLNVLILFSLKNCPEKHALNIQAIKNELFNDNNNNNDEPIIVEDIPEVKGLIGTLWFDCLNIRVECDNYEDTDYGIEFDKMVENGESFWKRLSEILKVFFKLALKNSFGLRLCETSHIGLGSHLFQFEYSKNERNFKNNISLIIDYYNDNIVKLAGSKGFIVDFKDFTGFGDRITGCIYTSGSLERLNIQGGDDLDFENRYFENFDNLEFDLFQKYVKFKDLDLSGSYFILDATSWLRHSGRIFKIMSNNLIKLSICLTTFQELRFLRKSKDITVSDAATRAVIILRHLYDQKKILPLRFTGNLATTIEEHLEYETKMTWKTHVDEFVIDAIYKNGKRLFNMSLDGPEFVGTDDQDMESESKEDTSAAKREIFLVSDDAPMREKASRYQITSISSRFMFILCNELGNDLSTN</sequence>
<gene>
    <name evidence="4" type="ORF">HGUI_01920</name>
</gene>
<proteinExistence type="predicted"/>
<dbReference type="PANTHER" id="PTHR15696">
    <property type="entry name" value="SMG-7 SUPPRESSOR WITH MORPHOLOGICAL EFFECT ON GENITALIA PROTEIN 7"/>
    <property type="match status" value="1"/>
</dbReference>
<dbReference type="Pfam" id="PF13638">
    <property type="entry name" value="PIN_4"/>
    <property type="match status" value="1"/>
</dbReference>
<dbReference type="SUPFAM" id="SSF48452">
    <property type="entry name" value="TPR-like"/>
    <property type="match status" value="1"/>
</dbReference>
<dbReference type="GO" id="GO:0000184">
    <property type="term" value="P:nuclear-transcribed mRNA catabolic process, nonsense-mediated decay"/>
    <property type="evidence" value="ECO:0007669"/>
    <property type="project" value="TreeGrafter"/>
</dbReference>
<dbReference type="GO" id="GO:0042162">
    <property type="term" value="F:telomeric DNA binding"/>
    <property type="evidence" value="ECO:0007669"/>
    <property type="project" value="TreeGrafter"/>
</dbReference>
<keyword evidence="5" id="KW-1185">Reference proteome</keyword>
<accession>A0A1L0B001</accession>
<dbReference type="SMART" id="SM00670">
    <property type="entry name" value="PINc"/>
    <property type="match status" value="1"/>
</dbReference>
<dbReference type="EMBL" id="FQNF01000029">
    <property type="protein sequence ID" value="SGZ39720.1"/>
    <property type="molecule type" value="Genomic_DNA"/>
</dbReference>
<evidence type="ECO:0000256" key="1">
    <source>
        <dbReference type="SAM" id="Coils"/>
    </source>
</evidence>
<keyword evidence="1" id="KW-0175">Coiled coil</keyword>
<feature type="coiled-coil region" evidence="1">
    <location>
        <begin position="502"/>
        <end position="529"/>
    </location>
</feature>
<reference evidence="5" key="1">
    <citation type="submission" date="2016-11" db="EMBL/GenBank/DDBJ databases">
        <authorList>
            <person name="Guldener U."/>
        </authorList>
    </citation>
    <scope>NUCLEOTIDE SEQUENCE [LARGE SCALE GENOMIC DNA]</scope>
</reference>
<dbReference type="OrthoDB" id="2017974at2759"/>
<dbReference type="InterPro" id="IPR011990">
    <property type="entry name" value="TPR-like_helical_dom_sf"/>
</dbReference>
<dbReference type="VEuPathDB" id="FungiDB:HGUI_01920"/>
<dbReference type="AlphaFoldDB" id="A0A1L0B001"/>
<name>A0A1L0B001_9ASCO</name>
<organism evidence="4 5">
    <name type="scientific">Hanseniaspora guilliermondii</name>
    <dbReference type="NCBI Taxonomy" id="56406"/>
    <lineage>
        <taxon>Eukaryota</taxon>
        <taxon>Fungi</taxon>
        <taxon>Dikarya</taxon>
        <taxon>Ascomycota</taxon>
        <taxon>Saccharomycotina</taxon>
        <taxon>Saccharomycetes</taxon>
        <taxon>Saccharomycodales</taxon>
        <taxon>Saccharomycodaceae</taxon>
        <taxon>Hanseniaspora</taxon>
    </lineage>
</organism>
<feature type="domain" description="PIN" evidence="3">
    <location>
        <begin position="779"/>
        <end position="935"/>
    </location>
</feature>
<evidence type="ECO:0000313" key="5">
    <source>
        <dbReference type="Proteomes" id="UP000183365"/>
    </source>
</evidence>
<dbReference type="Proteomes" id="UP000183365">
    <property type="component" value="Unassembled WGS sequence"/>
</dbReference>
<dbReference type="GO" id="GO:0005697">
    <property type="term" value="C:telomerase holoenzyme complex"/>
    <property type="evidence" value="ECO:0007669"/>
    <property type="project" value="TreeGrafter"/>
</dbReference>
<dbReference type="InterPro" id="IPR002716">
    <property type="entry name" value="PIN_dom"/>
</dbReference>
<dbReference type="Gene3D" id="3.40.50.1010">
    <property type="entry name" value="5'-nuclease"/>
    <property type="match status" value="1"/>
</dbReference>
<dbReference type="InterPro" id="IPR045153">
    <property type="entry name" value="Est1/Ebs1-like"/>
</dbReference>